<proteinExistence type="predicted"/>
<dbReference type="EMBL" id="UINC01196204">
    <property type="protein sequence ID" value="SVE13112.1"/>
    <property type="molecule type" value="Genomic_DNA"/>
</dbReference>
<accession>A0A383AZI3</accession>
<organism evidence="1">
    <name type="scientific">marine metagenome</name>
    <dbReference type="NCBI Taxonomy" id="408172"/>
    <lineage>
        <taxon>unclassified sequences</taxon>
        <taxon>metagenomes</taxon>
        <taxon>ecological metagenomes</taxon>
    </lineage>
</organism>
<gene>
    <name evidence="1" type="ORF">METZ01_LOCUS465966</name>
</gene>
<feature type="non-terminal residue" evidence="1">
    <location>
        <position position="248"/>
    </location>
</feature>
<feature type="non-terminal residue" evidence="1">
    <location>
        <position position="1"/>
    </location>
</feature>
<name>A0A383AZI3_9ZZZZ</name>
<dbReference type="AlphaFoldDB" id="A0A383AZI3"/>
<dbReference type="Pfam" id="PF18886">
    <property type="entry name" value="DUF5649"/>
    <property type="match status" value="3"/>
</dbReference>
<evidence type="ECO:0000313" key="1">
    <source>
        <dbReference type="EMBL" id="SVE13112.1"/>
    </source>
</evidence>
<sequence length="248" mass="24723">VTVLGDIYLITDAGNGVIDMGTLAVTGSVDLATHGSGDATLVNATALDFAASTVGGDLTATATTGNVTQSGPLDINGTGTTTITASASGADIILFNPLNDFEGAVSTTGDDVNLWAADTMDLGAATVAGDYTVFAGTSIDDSGAQVITGDAAFYTHDDSSQITLDHPNNSFGGSFNTVGGIGYLVYDTSLDGIVLIGRTVVGNVIVSAAGPVTQSGALIVGGFTIISATGQNVTLTNASNDFQQEVRL</sequence>
<dbReference type="InterPro" id="IPR043709">
    <property type="entry name" value="DUF5649"/>
</dbReference>
<reference evidence="1" key="1">
    <citation type="submission" date="2018-05" db="EMBL/GenBank/DDBJ databases">
        <authorList>
            <person name="Lanie J.A."/>
            <person name="Ng W.-L."/>
            <person name="Kazmierczak K.M."/>
            <person name="Andrzejewski T.M."/>
            <person name="Davidsen T.M."/>
            <person name="Wayne K.J."/>
            <person name="Tettelin H."/>
            <person name="Glass J.I."/>
            <person name="Rusch D."/>
            <person name="Podicherti R."/>
            <person name="Tsui H.-C.T."/>
            <person name="Winkler M.E."/>
        </authorList>
    </citation>
    <scope>NUCLEOTIDE SEQUENCE</scope>
</reference>
<protein>
    <submittedName>
        <fullName evidence="1">Uncharacterized protein</fullName>
    </submittedName>
</protein>